<dbReference type="RefSeq" id="WP_151597083.1">
    <property type="nucleotide sequence ID" value="NZ_WBMS02000028.1"/>
</dbReference>
<keyword evidence="2" id="KW-1185">Reference proteome</keyword>
<gene>
    <name evidence="1" type="ORF">F8568_030205</name>
</gene>
<accession>A0A6I4MQM9</accession>
<organism evidence="1 2">
    <name type="scientific">Actinomadura physcomitrii</name>
    <dbReference type="NCBI Taxonomy" id="2650748"/>
    <lineage>
        <taxon>Bacteria</taxon>
        <taxon>Bacillati</taxon>
        <taxon>Actinomycetota</taxon>
        <taxon>Actinomycetes</taxon>
        <taxon>Streptosporangiales</taxon>
        <taxon>Thermomonosporaceae</taxon>
        <taxon>Actinomadura</taxon>
    </lineage>
</organism>
<dbReference type="AlphaFoldDB" id="A0A6I4MQM9"/>
<sequence>MTAYDLARIQRELAGMDNAANTTAKGNNLQHLTDYLLSQIPGVTIRAKNILDHTRSDEKDLWIRHSGVCSLPFSDLYLPVECKNEQRSTSASEIRDFAAKIRYSSGTDGLLVTRTGLSGTPGNRAHDAIHLELANQVRITVITCADLDKLTDTDDLVELLNERFFELRSNKTYVTI</sequence>
<proteinExistence type="predicted"/>
<evidence type="ECO:0000313" key="1">
    <source>
        <dbReference type="EMBL" id="MWA04576.1"/>
    </source>
</evidence>
<dbReference type="Proteomes" id="UP000462055">
    <property type="component" value="Unassembled WGS sequence"/>
</dbReference>
<protein>
    <recommendedName>
        <fullName evidence="3">Restriction endonuclease type IV Mrr domain-containing protein</fullName>
    </recommendedName>
</protein>
<reference evidence="1" key="1">
    <citation type="submission" date="2019-12" db="EMBL/GenBank/DDBJ databases">
        <title>Actinomadura physcomitrii sp. nov., a novel actinomycete isolated from moss [Physcomitrium sphaericum (Ludw) Fuernr].</title>
        <authorList>
            <person name="Zhuang X."/>
        </authorList>
    </citation>
    <scope>NUCLEOTIDE SEQUENCE [LARGE SCALE GENOMIC DNA]</scope>
    <source>
        <strain evidence="1">LD22</strain>
    </source>
</reference>
<evidence type="ECO:0000313" key="2">
    <source>
        <dbReference type="Proteomes" id="UP000462055"/>
    </source>
</evidence>
<comment type="caution">
    <text evidence="1">The sequence shown here is derived from an EMBL/GenBank/DDBJ whole genome shotgun (WGS) entry which is preliminary data.</text>
</comment>
<dbReference type="EMBL" id="WBMS02000028">
    <property type="protein sequence ID" value="MWA04576.1"/>
    <property type="molecule type" value="Genomic_DNA"/>
</dbReference>
<evidence type="ECO:0008006" key="3">
    <source>
        <dbReference type="Google" id="ProtNLM"/>
    </source>
</evidence>
<name>A0A6I4MQM9_9ACTN</name>